<feature type="compositionally biased region" description="Low complexity" evidence="6">
    <location>
        <begin position="12"/>
        <end position="21"/>
    </location>
</feature>
<dbReference type="GO" id="GO:0008270">
    <property type="term" value="F:zinc ion binding"/>
    <property type="evidence" value="ECO:0007669"/>
    <property type="project" value="UniProtKB-KW"/>
</dbReference>
<feature type="compositionally biased region" description="Basic residues" evidence="6">
    <location>
        <begin position="32"/>
        <end position="44"/>
    </location>
</feature>
<evidence type="ECO:0000256" key="6">
    <source>
        <dbReference type="SAM" id="MobiDB-lite"/>
    </source>
</evidence>
<proteinExistence type="predicted"/>
<organism evidence="8 9">
    <name type="scientific">Mycena indigotica</name>
    <dbReference type="NCBI Taxonomy" id="2126181"/>
    <lineage>
        <taxon>Eukaryota</taxon>
        <taxon>Fungi</taxon>
        <taxon>Dikarya</taxon>
        <taxon>Basidiomycota</taxon>
        <taxon>Agaricomycotina</taxon>
        <taxon>Agaricomycetes</taxon>
        <taxon>Agaricomycetidae</taxon>
        <taxon>Agaricales</taxon>
        <taxon>Marasmiineae</taxon>
        <taxon>Mycenaceae</taxon>
        <taxon>Mycena</taxon>
    </lineage>
</organism>
<evidence type="ECO:0000259" key="7">
    <source>
        <dbReference type="PROSITE" id="PS50157"/>
    </source>
</evidence>
<dbReference type="PANTHER" id="PTHR24379">
    <property type="entry name" value="KRAB AND ZINC FINGER DOMAIN-CONTAINING"/>
    <property type="match status" value="1"/>
</dbReference>
<evidence type="ECO:0000256" key="5">
    <source>
        <dbReference type="PROSITE-ProRule" id="PRU00042"/>
    </source>
</evidence>
<keyword evidence="4" id="KW-0862">Zinc</keyword>
<dbReference type="AlphaFoldDB" id="A0A8H6S1W4"/>
<sequence>MTVTHRQRKQPAAATGAKAATLHSAPAPSPRARSHGKTHGRGRGYRPPPPDAPDRPHKCDNCGFAFKRSSDLARHSKIHLGEADRLAQSWTCPECTFLALTKTGRDNHMNVHTDEKPHKCRYCGEGKRDLAGVTRHEEKKHPEVYVARMAEARAKGKGKRPARLDLDAANADIAPTEKTPTNQIPAAGTSGQLSPSYAQLAFSFAAPNVPPPMPFPPQSSLAMPQLSVSLQATFNFPASPLPASTIMPPWAASFGPPQPQSHLAPPSVPPA</sequence>
<evidence type="ECO:0000256" key="3">
    <source>
        <dbReference type="ARBA" id="ARBA00022771"/>
    </source>
</evidence>
<dbReference type="Proteomes" id="UP000636479">
    <property type="component" value="Unassembled WGS sequence"/>
</dbReference>
<dbReference type="RefSeq" id="XP_037214323.1">
    <property type="nucleotide sequence ID" value="XM_037369117.1"/>
</dbReference>
<dbReference type="PANTHER" id="PTHR24379:SF121">
    <property type="entry name" value="C2H2-TYPE DOMAIN-CONTAINING PROTEIN"/>
    <property type="match status" value="1"/>
</dbReference>
<dbReference type="Gene3D" id="3.30.160.60">
    <property type="entry name" value="Classic Zinc Finger"/>
    <property type="match status" value="2"/>
</dbReference>
<evidence type="ECO:0000256" key="1">
    <source>
        <dbReference type="ARBA" id="ARBA00022723"/>
    </source>
</evidence>
<gene>
    <name evidence="8" type="ORF">MIND_01263500</name>
</gene>
<dbReference type="GO" id="GO:0032502">
    <property type="term" value="P:developmental process"/>
    <property type="evidence" value="ECO:0007669"/>
    <property type="project" value="UniProtKB-ARBA"/>
</dbReference>
<dbReference type="PROSITE" id="PS00028">
    <property type="entry name" value="ZINC_FINGER_C2H2_1"/>
    <property type="match status" value="1"/>
</dbReference>
<dbReference type="OrthoDB" id="8922241at2759"/>
<protein>
    <submittedName>
        <fullName evidence="8">Zinc finger protein 286A-like isoform X1</fullName>
    </submittedName>
</protein>
<feature type="region of interest" description="Disordered" evidence="6">
    <location>
        <begin position="249"/>
        <end position="271"/>
    </location>
</feature>
<feature type="domain" description="C2H2-type" evidence="7">
    <location>
        <begin position="90"/>
        <end position="117"/>
    </location>
</feature>
<feature type="domain" description="C2H2-type" evidence="7">
    <location>
        <begin position="57"/>
        <end position="84"/>
    </location>
</feature>
<name>A0A8H6S1W4_9AGAR</name>
<dbReference type="InterPro" id="IPR036236">
    <property type="entry name" value="Znf_C2H2_sf"/>
</dbReference>
<keyword evidence="1" id="KW-0479">Metal-binding</keyword>
<dbReference type="SUPFAM" id="SSF57667">
    <property type="entry name" value="beta-beta-alpha zinc fingers"/>
    <property type="match status" value="2"/>
</dbReference>
<keyword evidence="3 5" id="KW-0863">Zinc-finger</keyword>
<evidence type="ECO:0000256" key="2">
    <source>
        <dbReference type="ARBA" id="ARBA00022737"/>
    </source>
</evidence>
<comment type="caution">
    <text evidence="8">The sequence shown here is derived from an EMBL/GenBank/DDBJ whole genome shotgun (WGS) entry which is preliminary data.</text>
</comment>
<dbReference type="SMART" id="SM00355">
    <property type="entry name" value="ZnF_C2H2"/>
    <property type="match status" value="3"/>
</dbReference>
<dbReference type="GeneID" id="59351633"/>
<keyword evidence="2" id="KW-0677">Repeat</keyword>
<keyword evidence="9" id="KW-1185">Reference proteome</keyword>
<feature type="region of interest" description="Disordered" evidence="6">
    <location>
        <begin position="1"/>
        <end position="58"/>
    </location>
</feature>
<dbReference type="EMBL" id="JACAZF010000013">
    <property type="protein sequence ID" value="KAF7291201.1"/>
    <property type="molecule type" value="Genomic_DNA"/>
</dbReference>
<reference evidence="8" key="1">
    <citation type="submission" date="2020-05" db="EMBL/GenBank/DDBJ databases">
        <title>Mycena genomes resolve the evolution of fungal bioluminescence.</title>
        <authorList>
            <person name="Tsai I.J."/>
        </authorList>
    </citation>
    <scope>NUCLEOTIDE SEQUENCE</scope>
    <source>
        <strain evidence="8">171206Taipei</strain>
    </source>
</reference>
<dbReference type="FunFam" id="3.30.160.60:FF:000202">
    <property type="entry name" value="Zinc finger protein 574"/>
    <property type="match status" value="1"/>
</dbReference>
<evidence type="ECO:0000313" key="9">
    <source>
        <dbReference type="Proteomes" id="UP000636479"/>
    </source>
</evidence>
<evidence type="ECO:0000256" key="4">
    <source>
        <dbReference type="ARBA" id="ARBA00022833"/>
    </source>
</evidence>
<accession>A0A8H6S1W4</accession>
<evidence type="ECO:0000313" key="8">
    <source>
        <dbReference type="EMBL" id="KAF7291201.1"/>
    </source>
</evidence>
<dbReference type="InterPro" id="IPR013087">
    <property type="entry name" value="Znf_C2H2_type"/>
</dbReference>
<dbReference type="PROSITE" id="PS50157">
    <property type="entry name" value="ZINC_FINGER_C2H2_2"/>
    <property type="match status" value="2"/>
</dbReference>